<evidence type="ECO:0000259" key="9">
    <source>
        <dbReference type="Pfam" id="PF00933"/>
    </source>
</evidence>
<comment type="catalytic activity">
    <reaction evidence="1">
        <text>Hydrolysis of terminal, non-reducing beta-D-glucosyl residues with release of beta-D-glucose.</text>
        <dbReference type="EC" id="3.2.1.21"/>
    </reaction>
</comment>
<dbReference type="Gene3D" id="3.20.20.300">
    <property type="entry name" value="Glycoside hydrolase, family 3, N-terminal domain"/>
    <property type="match status" value="1"/>
</dbReference>
<evidence type="ECO:0000313" key="11">
    <source>
        <dbReference type="EMBL" id="QDV74066.1"/>
    </source>
</evidence>
<feature type="domain" description="Glycoside hydrolase family 3 C-terminal" evidence="10">
    <location>
        <begin position="420"/>
        <end position="613"/>
    </location>
</feature>
<evidence type="ECO:0000256" key="7">
    <source>
        <dbReference type="RuleBase" id="RU361161"/>
    </source>
</evidence>
<dbReference type="PANTHER" id="PTHR30620">
    <property type="entry name" value="PERIPLASMIC BETA-GLUCOSIDASE-RELATED"/>
    <property type="match status" value="1"/>
</dbReference>
<dbReference type="AlphaFoldDB" id="A0A518K8E5"/>
<reference evidence="11 12" key="1">
    <citation type="submission" date="2019-02" db="EMBL/GenBank/DDBJ databases">
        <title>Deep-cultivation of Planctomycetes and their phenomic and genomic characterization uncovers novel biology.</title>
        <authorList>
            <person name="Wiegand S."/>
            <person name="Jogler M."/>
            <person name="Boedeker C."/>
            <person name="Pinto D."/>
            <person name="Vollmers J."/>
            <person name="Rivas-Marin E."/>
            <person name="Kohn T."/>
            <person name="Peeters S.H."/>
            <person name="Heuer A."/>
            <person name="Rast P."/>
            <person name="Oberbeckmann S."/>
            <person name="Bunk B."/>
            <person name="Jeske O."/>
            <person name="Meyerdierks A."/>
            <person name="Storesund J.E."/>
            <person name="Kallscheuer N."/>
            <person name="Luecker S."/>
            <person name="Lage O.M."/>
            <person name="Pohl T."/>
            <person name="Merkel B.J."/>
            <person name="Hornburger P."/>
            <person name="Mueller R.-W."/>
            <person name="Bruemmer F."/>
            <person name="Labrenz M."/>
            <person name="Spormann A.M."/>
            <person name="Op den Camp H."/>
            <person name="Overmann J."/>
            <person name="Amann R."/>
            <person name="Jetten M.S.M."/>
            <person name="Mascher T."/>
            <person name="Medema M.H."/>
            <person name="Devos D.P."/>
            <person name="Kaster A.-K."/>
            <person name="Ovreas L."/>
            <person name="Rohde M."/>
            <person name="Galperin M.Y."/>
            <person name="Jogler C."/>
        </authorList>
    </citation>
    <scope>NUCLEOTIDE SEQUENCE [LARGE SCALE GENOMIC DNA]</scope>
    <source>
        <strain evidence="11 12">Spa11</strain>
    </source>
</reference>
<dbReference type="InterPro" id="IPR019800">
    <property type="entry name" value="Glyco_hydro_3_AS"/>
</dbReference>
<evidence type="ECO:0000259" key="10">
    <source>
        <dbReference type="Pfam" id="PF01915"/>
    </source>
</evidence>
<name>A0A518K8E5_9BACT</name>
<dbReference type="InterPro" id="IPR051915">
    <property type="entry name" value="Cellulose_Degrad_GH3"/>
</dbReference>
<dbReference type="EMBL" id="CP036349">
    <property type="protein sequence ID" value="QDV74066.1"/>
    <property type="molecule type" value="Genomic_DNA"/>
</dbReference>
<keyword evidence="5 7" id="KW-0378">Hydrolase</keyword>
<proteinExistence type="inferred from homology"/>
<dbReference type="InterPro" id="IPR036962">
    <property type="entry name" value="Glyco_hydro_3_N_sf"/>
</dbReference>
<evidence type="ECO:0000256" key="2">
    <source>
        <dbReference type="ARBA" id="ARBA00005336"/>
    </source>
</evidence>
<dbReference type="EC" id="3.2.1.21" evidence="3"/>
<keyword evidence="4 8" id="KW-0732">Signal</keyword>
<dbReference type="Pfam" id="PF01915">
    <property type="entry name" value="Glyco_hydro_3_C"/>
    <property type="match status" value="1"/>
</dbReference>
<dbReference type="SUPFAM" id="SSF51445">
    <property type="entry name" value="(Trans)glycosidases"/>
    <property type="match status" value="1"/>
</dbReference>
<gene>
    <name evidence="11" type="primary">bglX_2</name>
    <name evidence="11" type="ORF">Spa11_22650</name>
</gene>
<dbReference type="InterPro" id="IPR017853">
    <property type="entry name" value="GH"/>
</dbReference>
<keyword evidence="12" id="KW-1185">Reference proteome</keyword>
<dbReference type="Gene3D" id="3.40.50.1700">
    <property type="entry name" value="Glycoside hydrolase family 3 C-terminal domain"/>
    <property type="match status" value="1"/>
</dbReference>
<organism evidence="11 12">
    <name type="scientific">Botrimarina mediterranea</name>
    <dbReference type="NCBI Taxonomy" id="2528022"/>
    <lineage>
        <taxon>Bacteria</taxon>
        <taxon>Pseudomonadati</taxon>
        <taxon>Planctomycetota</taxon>
        <taxon>Planctomycetia</taxon>
        <taxon>Pirellulales</taxon>
        <taxon>Lacipirellulaceae</taxon>
        <taxon>Botrimarina</taxon>
    </lineage>
</organism>
<evidence type="ECO:0000256" key="5">
    <source>
        <dbReference type="ARBA" id="ARBA00022801"/>
    </source>
</evidence>
<feature type="domain" description="Glycoside hydrolase family 3 N-terminal" evidence="9">
    <location>
        <begin position="48"/>
        <end position="380"/>
    </location>
</feature>
<dbReference type="PROSITE" id="PS00775">
    <property type="entry name" value="GLYCOSYL_HYDROL_F3"/>
    <property type="match status" value="1"/>
</dbReference>
<dbReference type="Proteomes" id="UP000316426">
    <property type="component" value="Chromosome"/>
</dbReference>
<evidence type="ECO:0000256" key="8">
    <source>
        <dbReference type="SAM" id="SignalP"/>
    </source>
</evidence>
<evidence type="ECO:0000256" key="1">
    <source>
        <dbReference type="ARBA" id="ARBA00000448"/>
    </source>
</evidence>
<dbReference type="GO" id="GO:0009251">
    <property type="term" value="P:glucan catabolic process"/>
    <property type="evidence" value="ECO:0007669"/>
    <property type="project" value="TreeGrafter"/>
</dbReference>
<evidence type="ECO:0000313" key="12">
    <source>
        <dbReference type="Proteomes" id="UP000316426"/>
    </source>
</evidence>
<dbReference type="GO" id="GO:0008422">
    <property type="term" value="F:beta-glucosidase activity"/>
    <property type="evidence" value="ECO:0007669"/>
    <property type="project" value="UniProtKB-EC"/>
</dbReference>
<dbReference type="SUPFAM" id="SSF52279">
    <property type="entry name" value="Beta-D-glucan exohydrolase, C-terminal domain"/>
    <property type="match status" value="1"/>
</dbReference>
<dbReference type="KEGG" id="bmei:Spa11_22650"/>
<dbReference type="RefSeq" id="WP_197529911.1">
    <property type="nucleotide sequence ID" value="NZ_CP036349.1"/>
</dbReference>
<feature type="signal peptide" evidence="8">
    <location>
        <begin position="1"/>
        <end position="22"/>
    </location>
</feature>
<dbReference type="InterPro" id="IPR002772">
    <property type="entry name" value="Glyco_hydro_3_C"/>
</dbReference>
<dbReference type="PRINTS" id="PR00133">
    <property type="entry name" value="GLHYDRLASE3"/>
</dbReference>
<dbReference type="Pfam" id="PF00933">
    <property type="entry name" value="Glyco_hydro_3"/>
    <property type="match status" value="1"/>
</dbReference>
<sequence length="613" mass="65315" precursor="true">MMTRRFVLVLALVAASFSTAQVATLAQHKPGEFSAYDDIANELLGRMTLAEKVGQMTQADLQYLGDLSDVRTLALGSVLSGGNSDPKDGNSPEAWARANDACQREALATRLGVPLLYGVDAVHGHSNVIGAVIFPHNIGLGCTRDPSLVEEVHRITAIEMRRTGVNWDFAPCVTVPQDDRWGRTYEGFGESPALATLLGAAAVSGLQGNDLADPLRVLGCAKHFVGDGGTSAEKRDASSSEFRAGVRLRLDQGDTRVDEATLRRVHLAPYPAAIAAGVGTIMPSYSSWNGEKCSASHYLLTEVLKEELGFEGFLISDYNAIDQLASDYKECIRLSINAGMDMVMVPERYQEFVTKLTELVNEGAVPMERIDDAVRRILRVKAAMGLLGPDPVIMSDANLASSFGSEPHREVARRAVRQSLVLLKNDGVLPLKDGNFAVTGSAADDLGMQCGGWTIDWQGKTGDVTTGGVTIRDALADAANDRLVAESDQAEAIVVVVGEKPYAEGTGDTDEPKLSDEDQDAVEAAVATDKPVVLVVISGRPLVLGDAADKCAAVVAAWLPGTEGAGVADVLLGDYAPTGKLSFTWPKSADQHPINIGDENYEPLYPYGHGLCY</sequence>
<evidence type="ECO:0000256" key="6">
    <source>
        <dbReference type="ARBA" id="ARBA00023295"/>
    </source>
</evidence>
<evidence type="ECO:0000256" key="4">
    <source>
        <dbReference type="ARBA" id="ARBA00022729"/>
    </source>
</evidence>
<feature type="chain" id="PRO_5021815780" description="beta-glucosidase" evidence="8">
    <location>
        <begin position="23"/>
        <end position="613"/>
    </location>
</feature>
<evidence type="ECO:0000256" key="3">
    <source>
        <dbReference type="ARBA" id="ARBA00012744"/>
    </source>
</evidence>
<protein>
    <recommendedName>
        <fullName evidence="3">beta-glucosidase</fullName>
        <ecNumber evidence="3">3.2.1.21</ecNumber>
    </recommendedName>
</protein>
<dbReference type="PANTHER" id="PTHR30620:SF16">
    <property type="entry name" value="LYSOSOMAL BETA GLUCOSIDASE"/>
    <property type="match status" value="1"/>
</dbReference>
<dbReference type="InterPro" id="IPR001764">
    <property type="entry name" value="Glyco_hydro_3_N"/>
</dbReference>
<dbReference type="InterPro" id="IPR036881">
    <property type="entry name" value="Glyco_hydro_3_C_sf"/>
</dbReference>
<comment type="similarity">
    <text evidence="2 7">Belongs to the glycosyl hydrolase 3 family.</text>
</comment>
<accession>A0A518K8E5</accession>
<keyword evidence="6 7" id="KW-0326">Glycosidase</keyword>